<dbReference type="Proteomes" id="UP001143474">
    <property type="component" value="Unassembled WGS sequence"/>
</dbReference>
<dbReference type="EMBL" id="BSEV01000017">
    <property type="protein sequence ID" value="GLK12653.1"/>
    <property type="molecule type" value="Genomic_DNA"/>
</dbReference>
<keyword evidence="2" id="KW-1185">Reference proteome</keyword>
<gene>
    <name evidence="1" type="ORF">GCM10017600_60630</name>
</gene>
<evidence type="ECO:0000313" key="1">
    <source>
        <dbReference type="EMBL" id="GLK12653.1"/>
    </source>
</evidence>
<dbReference type="AlphaFoldDB" id="A0A9W6I7K4"/>
<reference evidence="1" key="2">
    <citation type="submission" date="2023-01" db="EMBL/GenBank/DDBJ databases">
        <authorList>
            <person name="Sun Q."/>
            <person name="Evtushenko L."/>
        </authorList>
    </citation>
    <scope>NUCLEOTIDE SEQUENCE</scope>
    <source>
        <strain evidence="1">VKM Ac-2007</strain>
    </source>
</reference>
<comment type="caution">
    <text evidence="1">The sequence shown here is derived from an EMBL/GenBank/DDBJ whole genome shotgun (WGS) entry which is preliminary data.</text>
</comment>
<evidence type="ECO:0000313" key="2">
    <source>
        <dbReference type="Proteomes" id="UP001143474"/>
    </source>
</evidence>
<accession>A0A9W6I7K4</accession>
<protein>
    <submittedName>
        <fullName evidence="1">Uncharacterized protein</fullName>
    </submittedName>
</protein>
<organism evidence="1 2">
    <name type="scientific">Streptosporangium carneum</name>
    <dbReference type="NCBI Taxonomy" id="47481"/>
    <lineage>
        <taxon>Bacteria</taxon>
        <taxon>Bacillati</taxon>
        <taxon>Actinomycetota</taxon>
        <taxon>Actinomycetes</taxon>
        <taxon>Streptosporangiales</taxon>
        <taxon>Streptosporangiaceae</taxon>
        <taxon>Streptosporangium</taxon>
    </lineage>
</organism>
<name>A0A9W6I7K4_9ACTN</name>
<reference evidence="1" key="1">
    <citation type="journal article" date="2014" name="Int. J. Syst. Evol. Microbiol.">
        <title>Complete genome sequence of Corynebacterium casei LMG S-19264T (=DSM 44701T), isolated from a smear-ripened cheese.</title>
        <authorList>
            <consortium name="US DOE Joint Genome Institute (JGI-PGF)"/>
            <person name="Walter F."/>
            <person name="Albersmeier A."/>
            <person name="Kalinowski J."/>
            <person name="Ruckert C."/>
        </authorList>
    </citation>
    <scope>NUCLEOTIDE SEQUENCE</scope>
    <source>
        <strain evidence="1">VKM Ac-2007</strain>
    </source>
</reference>
<proteinExistence type="predicted"/>
<sequence length="57" mass="6004">MVVWLGASGNANGTVVNASATRTEGLLRQGGSTHDTYRKDGSERGILRRCSARRGGV</sequence>